<organism evidence="2 3">
    <name type="scientific">Pycnococcus provasolii</name>
    <dbReference type="NCBI Taxonomy" id="41880"/>
    <lineage>
        <taxon>Eukaryota</taxon>
        <taxon>Viridiplantae</taxon>
        <taxon>Chlorophyta</taxon>
        <taxon>Pseudoscourfieldiophyceae</taxon>
        <taxon>Pseudoscourfieldiales</taxon>
        <taxon>Pycnococcaceae</taxon>
        <taxon>Pycnococcus</taxon>
    </lineage>
</organism>
<dbReference type="InterPro" id="IPR043519">
    <property type="entry name" value="NT_sf"/>
</dbReference>
<reference evidence="2" key="1">
    <citation type="submission" date="2020-10" db="EMBL/GenBank/DDBJ databases">
        <title>Unveiling of a novel bifunctional photoreceptor, Dualchrome1, isolated from a cosmopolitan green alga.</title>
        <authorList>
            <person name="Suzuki S."/>
            <person name="Kawachi M."/>
        </authorList>
    </citation>
    <scope>NUCLEOTIDE SEQUENCE</scope>
    <source>
        <strain evidence="2">NIES 2893</strain>
    </source>
</reference>
<proteinExistence type="predicted"/>
<feature type="region of interest" description="Disordered" evidence="1">
    <location>
        <begin position="68"/>
        <end position="89"/>
    </location>
</feature>
<dbReference type="AlphaFoldDB" id="A0A830HQ48"/>
<protein>
    <submittedName>
        <fullName evidence="2">Uncharacterized protein</fullName>
    </submittedName>
</protein>
<evidence type="ECO:0000313" key="2">
    <source>
        <dbReference type="EMBL" id="GHP08825.1"/>
    </source>
</evidence>
<evidence type="ECO:0000313" key="3">
    <source>
        <dbReference type="Proteomes" id="UP000660262"/>
    </source>
</evidence>
<accession>A0A830HQ48</accession>
<sequence length="440" mass="47675">MPVVRLGMLSVVRQCLLGGGPLFGRVRAGVLAPPMGLFPSCVRLLGGGHMLAPSSLASSPFSSCSSPIRTLGNGEEQGSPPSSEMKASVAWPPPAHTLARMPALAALVEQEQHARNEWLALDKAGDKGRSTHAHAMSTEALRELVVARTGGDDDATSEWTRDDLVEFILGVWREEAEQRKRLAGATTVSSAVPNKKYARVVSLPGGPRGEILAGDLDGKPAVPARMPLPPRPAVPASAVTDVVPRGRFDGRPDDIAALLARAHAKDIAIAEVLSESDKRSTFEAFVERYDDDDIVVDIDDVDDRAEVDDGRWEGLTRPKKRVQRNQADIPDAKFTWTGSDGMAAVIATALSARHMADLVYAVRFEATREDGGYEDEDGKPLAKARVEGVAPDSEWAICEVGDVVVHVLVGDDARDRYNIERIWRRRGAKVREFFSMEPLR</sequence>
<dbReference type="Pfam" id="PF02410">
    <property type="entry name" value="RsfS"/>
    <property type="match status" value="1"/>
</dbReference>
<comment type="caution">
    <text evidence="2">The sequence shown here is derived from an EMBL/GenBank/DDBJ whole genome shotgun (WGS) entry which is preliminary data.</text>
</comment>
<keyword evidence="3" id="KW-1185">Reference proteome</keyword>
<dbReference type="Proteomes" id="UP000660262">
    <property type="component" value="Unassembled WGS sequence"/>
</dbReference>
<name>A0A830HQ48_9CHLO</name>
<dbReference type="SUPFAM" id="SSF81301">
    <property type="entry name" value="Nucleotidyltransferase"/>
    <property type="match status" value="1"/>
</dbReference>
<dbReference type="EMBL" id="BNJQ01000022">
    <property type="protein sequence ID" value="GHP08825.1"/>
    <property type="molecule type" value="Genomic_DNA"/>
</dbReference>
<gene>
    <name evidence="2" type="ORF">PPROV_000756200</name>
</gene>
<evidence type="ECO:0000256" key="1">
    <source>
        <dbReference type="SAM" id="MobiDB-lite"/>
    </source>
</evidence>
<dbReference type="Gene3D" id="3.30.460.10">
    <property type="entry name" value="Beta Polymerase, domain 2"/>
    <property type="match status" value="1"/>
</dbReference>